<dbReference type="Pfam" id="PF13636">
    <property type="entry name" value="Methyltranf_PUA"/>
    <property type="match status" value="1"/>
</dbReference>
<dbReference type="InterPro" id="IPR031341">
    <property type="entry name" value="Methyltr_RsmF_N"/>
</dbReference>
<feature type="binding site" evidence="7">
    <location>
        <position position="173"/>
    </location>
    <ligand>
        <name>S-adenosyl-L-methionine</name>
        <dbReference type="ChEBI" id="CHEBI:59789"/>
    </ligand>
</feature>
<dbReference type="InterPro" id="IPR023267">
    <property type="entry name" value="RCMT"/>
</dbReference>
<dbReference type="InterPro" id="IPR018314">
    <property type="entry name" value="RsmB/NOL1/NOP2-like_CS"/>
</dbReference>
<dbReference type="Proteomes" id="UP001321741">
    <property type="component" value="Chromosome"/>
</dbReference>
<evidence type="ECO:0000256" key="4">
    <source>
        <dbReference type="ARBA" id="ARBA00022679"/>
    </source>
</evidence>
<proteinExistence type="inferred from homology"/>
<keyword evidence="3 7" id="KW-0489">Methyltransferase</keyword>
<dbReference type="EMBL" id="AP026803">
    <property type="protein sequence ID" value="BDR60518.1"/>
    <property type="molecule type" value="Genomic_DNA"/>
</dbReference>
<dbReference type="InterPro" id="IPR027391">
    <property type="entry name" value="Nol1_Nop2_Fmu_2"/>
</dbReference>
<dbReference type="Pfam" id="PF17125">
    <property type="entry name" value="Methyltr_RsmF_N"/>
    <property type="match status" value="1"/>
</dbReference>
<dbReference type="PANTHER" id="PTHR22807">
    <property type="entry name" value="NOP2 YEAST -RELATED NOL1/NOP2/FMU SUN DOMAIN-CONTAINING"/>
    <property type="match status" value="1"/>
</dbReference>
<dbReference type="SUPFAM" id="SSF53335">
    <property type="entry name" value="S-adenosyl-L-methionine-dependent methyltransferases"/>
    <property type="match status" value="1"/>
</dbReference>
<organism evidence="10 11">
    <name type="scientific">Lactobacillus xylocopicola</name>
    <dbReference type="NCBI Taxonomy" id="2976676"/>
    <lineage>
        <taxon>Bacteria</taxon>
        <taxon>Bacillati</taxon>
        <taxon>Bacillota</taxon>
        <taxon>Bacilli</taxon>
        <taxon>Lactobacillales</taxon>
        <taxon>Lactobacillaceae</taxon>
        <taxon>Lactobacillus</taxon>
    </lineage>
</organism>
<evidence type="ECO:0000313" key="10">
    <source>
        <dbReference type="EMBL" id="BDR60518.1"/>
    </source>
</evidence>
<dbReference type="Gene3D" id="3.40.50.150">
    <property type="entry name" value="Vaccinia Virus protein VP39"/>
    <property type="match status" value="1"/>
</dbReference>
<keyword evidence="2" id="KW-0963">Cytoplasm</keyword>
<dbReference type="RefSeq" id="WP_317638215.1">
    <property type="nucleotide sequence ID" value="NZ_AP026803.1"/>
</dbReference>
<name>A0ABM8BGV7_9LACO</name>
<evidence type="ECO:0000259" key="9">
    <source>
        <dbReference type="PROSITE" id="PS51686"/>
    </source>
</evidence>
<evidence type="ECO:0000313" key="11">
    <source>
        <dbReference type="Proteomes" id="UP001321741"/>
    </source>
</evidence>
<dbReference type="PRINTS" id="PR02008">
    <property type="entry name" value="RCMTFAMILY"/>
</dbReference>
<dbReference type="InterPro" id="IPR029063">
    <property type="entry name" value="SAM-dependent_MTases_sf"/>
</dbReference>
<evidence type="ECO:0000256" key="1">
    <source>
        <dbReference type="ARBA" id="ARBA00007494"/>
    </source>
</evidence>
<dbReference type="Gene3D" id="3.30.70.1170">
    <property type="entry name" value="Sun protein, domain 3"/>
    <property type="match status" value="1"/>
</dbReference>
<dbReference type="PROSITE" id="PS51686">
    <property type="entry name" value="SAM_MT_RSMB_NOP"/>
    <property type="match status" value="1"/>
</dbReference>
<protein>
    <submittedName>
        <fullName evidence="10">RNA methyltransferase</fullName>
    </submittedName>
</protein>
<feature type="binding site" evidence="7">
    <location>
        <begin position="104"/>
        <end position="110"/>
    </location>
    <ligand>
        <name>S-adenosyl-L-methionine</name>
        <dbReference type="ChEBI" id="CHEBI:59789"/>
    </ligand>
</feature>
<dbReference type="PROSITE" id="PS01153">
    <property type="entry name" value="NOL1_NOP2_SUN"/>
    <property type="match status" value="1"/>
</dbReference>
<dbReference type="GO" id="GO:0008168">
    <property type="term" value="F:methyltransferase activity"/>
    <property type="evidence" value="ECO:0007669"/>
    <property type="project" value="UniProtKB-KW"/>
</dbReference>
<dbReference type="InterPro" id="IPR049560">
    <property type="entry name" value="MeTrfase_RsmB-F_NOP2_cat"/>
</dbReference>
<sequence length="463" mass="50897">MLNLPTTFCQKYRDLLGEGQAEELFAAMADAPQKAYRINQLKSFQQVSYSQARPVPGISNAWYGQVGGRDPEWVSGTVYSQEPAAMFPAYSAAVQPGDRVLDLCAAPGGKSTAIGEALRGQGLLVANEISASRAQILRENIERWGIANALVTSAAPASLAAQFPQFFDKILVDAPCSGEGMFRKNPAAAQYWSQDYVLTCQRRQQEILLAAVKMLKPGGELIYSTCTFAPEENEQIVSWLVEQFDFQVQPLALRGVKVASGRPEWAQGETCLSQTIRFWPFDGLGEGQFVAKLRLPGQETQPCPSPKKKLAKPKIPQGGLTRSEQELVATVLDYFTLPTCLAEWANRSRVSHGHVFIPVLPPANLHVKVVNNGSELGLLKKNRFEPGHQLAMLLGQVKQERVIDLSAAAYLSYLHGETLPVKTALRGFVLVSYHNFIFSFGKVAGNGILKNFYPKGLRILKKD</sequence>
<dbReference type="PANTHER" id="PTHR22807:SF30">
    <property type="entry name" value="28S RRNA (CYTOSINE(4447)-C(5))-METHYLTRANSFERASE-RELATED"/>
    <property type="match status" value="1"/>
</dbReference>
<evidence type="ECO:0000256" key="5">
    <source>
        <dbReference type="ARBA" id="ARBA00022691"/>
    </source>
</evidence>
<reference evidence="10 11" key="1">
    <citation type="journal article" date="2023" name="Microbiol. Spectr.">
        <title>Symbiosis of Carpenter Bees with Uncharacterized Lactic Acid Bacteria Showing NAD Auxotrophy.</title>
        <authorList>
            <person name="Kawasaki S."/>
            <person name="Ozawa K."/>
            <person name="Mori T."/>
            <person name="Yamamoto A."/>
            <person name="Ito M."/>
            <person name="Ohkuma M."/>
            <person name="Sakamoto M."/>
            <person name="Matsutani M."/>
        </authorList>
    </citation>
    <scope>NUCLEOTIDE SEQUENCE [LARGE SCALE GENOMIC DNA]</scope>
    <source>
        <strain evidence="10 11">Kim32-2</strain>
    </source>
</reference>
<keyword evidence="11" id="KW-1185">Reference proteome</keyword>
<dbReference type="GO" id="GO:0032259">
    <property type="term" value="P:methylation"/>
    <property type="evidence" value="ECO:0007669"/>
    <property type="project" value="UniProtKB-KW"/>
</dbReference>
<evidence type="ECO:0000256" key="6">
    <source>
        <dbReference type="ARBA" id="ARBA00022884"/>
    </source>
</evidence>
<feature type="domain" description="SAM-dependent MTase RsmB/NOP-type" evidence="9">
    <location>
        <begin position="1"/>
        <end position="296"/>
    </location>
</feature>
<evidence type="ECO:0000256" key="3">
    <source>
        <dbReference type="ARBA" id="ARBA00022603"/>
    </source>
</evidence>
<keyword evidence="5 7" id="KW-0949">S-adenosyl-L-methionine</keyword>
<evidence type="ECO:0000256" key="2">
    <source>
        <dbReference type="ARBA" id="ARBA00022490"/>
    </source>
</evidence>
<dbReference type="Pfam" id="PF17126">
    <property type="entry name" value="RsmF_methylt_CI"/>
    <property type="match status" value="1"/>
</dbReference>
<evidence type="ECO:0000256" key="7">
    <source>
        <dbReference type="PROSITE-ProRule" id="PRU01023"/>
    </source>
</evidence>
<dbReference type="Pfam" id="PF01189">
    <property type="entry name" value="Methyltr_RsmB-F"/>
    <property type="match status" value="1"/>
</dbReference>
<feature type="region of interest" description="Disordered" evidence="8">
    <location>
        <begin position="298"/>
        <end position="317"/>
    </location>
</feature>
<comment type="similarity">
    <text evidence="1 7">Belongs to the class I-like SAM-binding methyltransferase superfamily. RsmB/NOP family.</text>
</comment>
<evidence type="ECO:0000256" key="8">
    <source>
        <dbReference type="SAM" id="MobiDB-lite"/>
    </source>
</evidence>
<dbReference type="Gene3D" id="2.30.130.60">
    <property type="match status" value="1"/>
</dbReference>
<keyword evidence="4 7" id="KW-0808">Transferase</keyword>
<dbReference type="InterPro" id="IPR031340">
    <property type="entry name" value="RsmF_methylt_CI"/>
</dbReference>
<comment type="caution">
    <text evidence="7">Lacks conserved residue(s) required for the propagation of feature annotation.</text>
</comment>
<dbReference type="CDD" id="cd21147">
    <property type="entry name" value="RsmF_methylt_CTD1"/>
    <property type="match status" value="1"/>
</dbReference>
<gene>
    <name evidence="10" type="ORF">KIM322_07790</name>
</gene>
<feature type="binding site" evidence="7">
    <location>
        <position position="128"/>
    </location>
    <ligand>
        <name>S-adenosyl-L-methionine</name>
        <dbReference type="ChEBI" id="CHEBI:59789"/>
    </ligand>
</feature>
<dbReference type="CDD" id="cd02440">
    <property type="entry name" value="AdoMet_MTases"/>
    <property type="match status" value="1"/>
</dbReference>
<keyword evidence="6 7" id="KW-0694">RNA-binding</keyword>
<dbReference type="InterPro" id="IPR001678">
    <property type="entry name" value="MeTrfase_RsmB-F_NOP2_dom"/>
</dbReference>
<accession>A0ABM8BGV7</accession>
<feature type="active site" description="Nucleophile" evidence="7">
    <location>
        <position position="226"/>
    </location>
</feature>